<dbReference type="GO" id="GO:0009252">
    <property type="term" value="P:peptidoglycan biosynthetic process"/>
    <property type="evidence" value="ECO:0007669"/>
    <property type="project" value="TreeGrafter"/>
</dbReference>
<dbReference type="GO" id="GO:0008966">
    <property type="term" value="F:phosphoglucosamine mutase activity"/>
    <property type="evidence" value="ECO:0007669"/>
    <property type="project" value="InterPro"/>
</dbReference>
<evidence type="ECO:0000313" key="12">
    <source>
        <dbReference type="EMBL" id="KGO88726.1"/>
    </source>
</evidence>
<protein>
    <submittedName>
        <fullName evidence="12">Phosphoglucosamine mutase</fullName>
    </submittedName>
</protein>
<organism evidence="12 13">
    <name type="scientific">Flavobacterium rivuli WB 3.3-2 = DSM 21788</name>
    <dbReference type="NCBI Taxonomy" id="1121895"/>
    <lineage>
        <taxon>Bacteria</taxon>
        <taxon>Pseudomonadati</taxon>
        <taxon>Bacteroidota</taxon>
        <taxon>Flavobacteriia</taxon>
        <taxon>Flavobacteriales</taxon>
        <taxon>Flavobacteriaceae</taxon>
        <taxon>Flavobacterium</taxon>
    </lineage>
</organism>
<reference evidence="12 13" key="1">
    <citation type="submission" date="2013-09" db="EMBL/GenBank/DDBJ databases">
        <authorList>
            <person name="Zeng Z."/>
            <person name="Chen C."/>
        </authorList>
    </citation>
    <scope>NUCLEOTIDE SEQUENCE [LARGE SCALE GENOMIC DNA]</scope>
    <source>
        <strain evidence="12 13">WB 3.3-2</strain>
    </source>
</reference>
<comment type="similarity">
    <text evidence="2 7">Belongs to the phosphohexose mutase family.</text>
</comment>
<sequence>MTLIKSISGIRGTIGGKTGDNLTPVDAVKFASAYGTWLKNNSDKQKLTVVIGRDARISGPMIHNLVANTLVGLGINVIDLGLSTTPTVEVAVPMEGADGGIILTASHNPKQWNALKLLNEKGEFLSGDNGAVILEIAESEAFDFADVDNLGEVTINDAYMDIHIDEVLDLPLVDADAVRAAGFKVVVDGVNSSGGIVIPKLLEQMGVEVVKLYCEPNGHFPHNPEPLKEHLGDICRLVVEEKAHLGIVVDPDVDRLAFISNDGEMFGEEYTLVACADYVLSKTPGNTVSNMSSSRALRDITQKYGGTYEASAVGEVNVVDLMKKNNAIIGGEGNGGIIYPELHYGRDSLVGVALFLTYLAGQTKTVAELRASYPQYYMSKNKIELTPQINVDAILEAMAGKYSNEDISVIDGVKIDFANEWVHLRKSNTEPIIRIYTEAQTQEKADELAVRIINEIKEVAGI</sequence>
<evidence type="ECO:0000259" key="10">
    <source>
        <dbReference type="Pfam" id="PF02879"/>
    </source>
</evidence>
<keyword evidence="4 7" id="KW-0479">Metal-binding</keyword>
<dbReference type="InterPro" id="IPR016066">
    <property type="entry name" value="A-D-PHexomutase_CS"/>
</dbReference>
<feature type="domain" description="Alpha-D-phosphohexomutase alpha/beta/alpha" evidence="9">
    <location>
        <begin position="8"/>
        <end position="142"/>
    </location>
</feature>
<keyword evidence="6" id="KW-0413">Isomerase</keyword>
<gene>
    <name evidence="12" type="ORF">Q765_02175</name>
</gene>
<evidence type="ECO:0000259" key="11">
    <source>
        <dbReference type="Pfam" id="PF02880"/>
    </source>
</evidence>
<dbReference type="Pfam" id="PF02880">
    <property type="entry name" value="PGM_PMM_III"/>
    <property type="match status" value="1"/>
</dbReference>
<dbReference type="SUPFAM" id="SSF53738">
    <property type="entry name" value="Phosphoglucomutase, first 3 domains"/>
    <property type="match status" value="3"/>
</dbReference>
<keyword evidence="5 7" id="KW-0460">Magnesium</keyword>
<accession>A0A0A2MAS9</accession>
<evidence type="ECO:0000256" key="4">
    <source>
        <dbReference type="ARBA" id="ARBA00022723"/>
    </source>
</evidence>
<evidence type="ECO:0000256" key="7">
    <source>
        <dbReference type="RuleBase" id="RU004326"/>
    </source>
</evidence>
<dbReference type="GO" id="GO:0006048">
    <property type="term" value="P:UDP-N-acetylglucosamine biosynthetic process"/>
    <property type="evidence" value="ECO:0007669"/>
    <property type="project" value="TreeGrafter"/>
</dbReference>
<evidence type="ECO:0000256" key="6">
    <source>
        <dbReference type="ARBA" id="ARBA00023235"/>
    </source>
</evidence>
<feature type="domain" description="Alpha-D-phosphohexomutase alpha/beta/alpha" evidence="10">
    <location>
        <begin position="173"/>
        <end position="263"/>
    </location>
</feature>
<dbReference type="PRINTS" id="PR00509">
    <property type="entry name" value="PGMPMM"/>
</dbReference>
<dbReference type="PANTHER" id="PTHR42946:SF1">
    <property type="entry name" value="PHOSPHOGLUCOMUTASE (ALPHA-D-GLUCOSE-1,6-BISPHOSPHATE-DEPENDENT)"/>
    <property type="match status" value="1"/>
</dbReference>
<dbReference type="GO" id="GO:0000287">
    <property type="term" value="F:magnesium ion binding"/>
    <property type="evidence" value="ECO:0007669"/>
    <property type="project" value="InterPro"/>
</dbReference>
<dbReference type="SUPFAM" id="SSF55957">
    <property type="entry name" value="Phosphoglucomutase, C-terminal domain"/>
    <property type="match status" value="1"/>
</dbReference>
<dbReference type="InterPro" id="IPR050060">
    <property type="entry name" value="Phosphoglucosamine_mutase"/>
</dbReference>
<dbReference type="NCBIfam" id="TIGR03990">
    <property type="entry name" value="Arch_GlmM"/>
    <property type="match status" value="1"/>
</dbReference>
<evidence type="ECO:0000256" key="2">
    <source>
        <dbReference type="ARBA" id="ARBA00010231"/>
    </source>
</evidence>
<dbReference type="InterPro" id="IPR024086">
    <property type="entry name" value="GlmM_arc-type"/>
</dbReference>
<dbReference type="Pfam" id="PF02878">
    <property type="entry name" value="PGM_PMM_I"/>
    <property type="match status" value="1"/>
</dbReference>
<dbReference type="InterPro" id="IPR005846">
    <property type="entry name" value="A-D-PHexomutase_a/b/a-III"/>
</dbReference>
<dbReference type="AlphaFoldDB" id="A0A0A2MAS9"/>
<dbReference type="InterPro" id="IPR005843">
    <property type="entry name" value="A-D-PHexomutase_C"/>
</dbReference>
<proteinExistence type="inferred from homology"/>
<dbReference type="Proteomes" id="UP000030152">
    <property type="component" value="Unassembled WGS sequence"/>
</dbReference>
<dbReference type="eggNOG" id="COG1109">
    <property type="taxonomic scope" value="Bacteria"/>
</dbReference>
<feature type="domain" description="Alpha-D-phosphohexomutase C-terminal" evidence="8">
    <location>
        <begin position="395"/>
        <end position="454"/>
    </location>
</feature>
<dbReference type="PANTHER" id="PTHR42946">
    <property type="entry name" value="PHOSPHOHEXOSE MUTASE"/>
    <property type="match status" value="1"/>
</dbReference>
<comment type="caution">
    <text evidence="12">The sequence shown here is derived from an EMBL/GenBank/DDBJ whole genome shotgun (WGS) entry which is preliminary data.</text>
</comment>
<dbReference type="EMBL" id="JRLX01000001">
    <property type="protein sequence ID" value="KGO88726.1"/>
    <property type="molecule type" value="Genomic_DNA"/>
</dbReference>
<evidence type="ECO:0000256" key="5">
    <source>
        <dbReference type="ARBA" id="ARBA00022842"/>
    </source>
</evidence>
<comment type="cofactor">
    <cofactor evidence="1">
        <name>Mg(2+)</name>
        <dbReference type="ChEBI" id="CHEBI:18420"/>
    </cofactor>
</comment>
<dbReference type="Pfam" id="PF02879">
    <property type="entry name" value="PGM_PMM_II"/>
    <property type="match status" value="1"/>
</dbReference>
<dbReference type="GO" id="GO:0004615">
    <property type="term" value="F:phosphomannomutase activity"/>
    <property type="evidence" value="ECO:0007669"/>
    <property type="project" value="TreeGrafter"/>
</dbReference>
<dbReference type="FunFam" id="3.30.310.50:FF:000006">
    <property type="entry name" value="Phosphoglucosamine mutase"/>
    <property type="match status" value="1"/>
</dbReference>
<dbReference type="PROSITE" id="PS00710">
    <property type="entry name" value="PGM_PMM"/>
    <property type="match status" value="1"/>
</dbReference>
<evidence type="ECO:0000259" key="8">
    <source>
        <dbReference type="Pfam" id="PF00408"/>
    </source>
</evidence>
<evidence type="ECO:0000259" key="9">
    <source>
        <dbReference type="Pfam" id="PF02878"/>
    </source>
</evidence>
<keyword evidence="13" id="KW-1185">Reference proteome</keyword>
<dbReference type="OrthoDB" id="9806956at2"/>
<feature type="domain" description="Alpha-D-phosphohexomutase alpha/beta/alpha" evidence="11">
    <location>
        <begin position="270"/>
        <end position="376"/>
    </location>
</feature>
<dbReference type="InterPro" id="IPR036900">
    <property type="entry name" value="A-D-PHexomutase_C_sf"/>
</dbReference>
<dbReference type="Gene3D" id="3.40.120.10">
    <property type="entry name" value="Alpha-D-Glucose-1,6-Bisphosphate, subunit A, domain 3"/>
    <property type="match status" value="3"/>
</dbReference>
<keyword evidence="3" id="KW-0597">Phosphoprotein</keyword>
<name>A0A0A2MAS9_9FLAO</name>
<dbReference type="RefSeq" id="WP_020211764.1">
    <property type="nucleotide sequence ID" value="NZ_JRLX01000001.1"/>
</dbReference>
<dbReference type="InterPro" id="IPR005845">
    <property type="entry name" value="A-D-PHexomutase_a/b/a-II"/>
</dbReference>
<evidence type="ECO:0000256" key="1">
    <source>
        <dbReference type="ARBA" id="ARBA00001946"/>
    </source>
</evidence>
<dbReference type="InterPro" id="IPR016055">
    <property type="entry name" value="A-D-PHexomutase_a/b/a-I/II/III"/>
</dbReference>
<dbReference type="InterPro" id="IPR005841">
    <property type="entry name" value="Alpha-D-phosphohexomutase_SF"/>
</dbReference>
<evidence type="ECO:0000256" key="3">
    <source>
        <dbReference type="ARBA" id="ARBA00022553"/>
    </source>
</evidence>
<dbReference type="Pfam" id="PF00408">
    <property type="entry name" value="PGM_PMM_IV"/>
    <property type="match status" value="1"/>
</dbReference>
<dbReference type="STRING" id="1121895.GCA_000378485_00638"/>
<evidence type="ECO:0000313" key="13">
    <source>
        <dbReference type="Proteomes" id="UP000030152"/>
    </source>
</evidence>
<dbReference type="FunFam" id="3.40.120.10:FF:000020">
    <property type="entry name" value="Phosphoglucosamine mutase"/>
    <property type="match status" value="1"/>
</dbReference>
<dbReference type="InterPro" id="IPR005844">
    <property type="entry name" value="A-D-PHexomutase_a/b/a-I"/>
</dbReference>
<dbReference type="Gene3D" id="3.30.310.50">
    <property type="entry name" value="Alpha-D-phosphohexomutase, C-terminal domain"/>
    <property type="match status" value="1"/>
</dbReference>
<dbReference type="GO" id="GO:0005975">
    <property type="term" value="P:carbohydrate metabolic process"/>
    <property type="evidence" value="ECO:0007669"/>
    <property type="project" value="InterPro"/>
</dbReference>
<dbReference type="GO" id="GO:0005829">
    <property type="term" value="C:cytosol"/>
    <property type="evidence" value="ECO:0007669"/>
    <property type="project" value="TreeGrafter"/>
</dbReference>